<evidence type="ECO:0000313" key="1">
    <source>
        <dbReference type="EMBL" id="KAK5988268.1"/>
    </source>
</evidence>
<accession>A0ABR0S7X0</accession>
<organism evidence="1 2">
    <name type="scientific">Cladobotryum mycophilum</name>
    <dbReference type="NCBI Taxonomy" id="491253"/>
    <lineage>
        <taxon>Eukaryota</taxon>
        <taxon>Fungi</taxon>
        <taxon>Dikarya</taxon>
        <taxon>Ascomycota</taxon>
        <taxon>Pezizomycotina</taxon>
        <taxon>Sordariomycetes</taxon>
        <taxon>Hypocreomycetidae</taxon>
        <taxon>Hypocreales</taxon>
        <taxon>Hypocreaceae</taxon>
        <taxon>Cladobotryum</taxon>
    </lineage>
</organism>
<reference evidence="1 2" key="1">
    <citation type="submission" date="2024-01" db="EMBL/GenBank/DDBJ databases">
        <title>Complete genome of Cladobotryum mycophilum ATHUM6906.</title>
        <authorList>
            <person name="Christinaki A.C."/>
            <person name="Myridakis A.I."/>
            <person name="Kouvelis V.N."/>
        </authorList>
    </citation>
    <scope>NUCLEOTIDE SEQUENCE [LARGE SCALE GENOMIC DNA]</scope>
    <source>
        <strain evidence="1 2">ATHUM6906</strain>
    </source>
</reference>
<keyword evidence="2" id="KW-1185">Reference proteome</keyword>
<proteinExistence type="predicted"/>
<evidence type="ECO:0000313" key="2">
    <source>
        <dbReference type="Proteomes" id="UP001338125"/>
    </source>
</evidence>
<protein>
    <submittedName>
        <fullName evidence="1">Uncharacterized protein</fullName>
    </submittedName>
</protein>
<sequence length="500" mass="54824">MVYSWISGEGESQFGDINPRGWGQFNFSSTSIGMCDGYNSGCQCEQCLVEFERDNRPLIVKIQERHKAWLQHRKRSGLPQIPARSSATPLCRFTPVVDLLLGSGSSVTTSTPLVNAHDECEPWEGQLIWGSTRRADFLAYAASWTRVSSELARYIPTSSYPSLYYAGHRAPFIDIGLGSNLLYFWALELDWDTQFSAALVTSITSWADMADGGDMPKEQVAKIFDVLPSLVRACTTGYHDNLSPMKVLAIECLRAPTIPIFHGPLPSVRDIWLSRMADAGARESAILMTGCASPFSDRRSAEDTRLLVTWALIHDLFDLPRDLSHGNHVNGVLWALFAGFTGGEILVWLRDSVASASRSDSCAAKLVLCMAFPQVTGPRWSVNGLALDRLSEWPKPPLLPARHGGMLPLFLEQGGSKLSSDSMCKCTWTNESRSLGAAAAEALSGTAACFTSVSDRLDAHSAGLAALIAEDWNTLIDLQRTAWSTFLSDLEAIAGWLNHR</sequence>
<name>A0ABR0S7X0_9HYPO</name>
<comment type="caution">
    <text evidence="1">The sequence shown here is derived from an EMBL/GenBank/DDBJ whole genome shotgun (WGS) entry which is preliminary data.</text>
</comment>
<dbReference type="Proteomes" id="UP001338125">
    <property type="component" value="Unassembled WGS sequence"/>
</dbReference>
<dbReference type="EMBL" id="JAVFKD010000016">
    <property type="protein sequence ID" value="KAK5988268.1"/>
    <property type="molecule type" value="Genomic_DNA"/>
</dbReference>
<gene>
    <name evidence="1" type="ORF">PT974_12410</name>
</gene>